<comment type="subcellular location">
    <subcellularLocation>
        <location evidence="9">Cytoplasm</location>
    </subcellularLocation>
</comment>
<comment type="similarity">
    <text evidence="9">In the N-terminal section; belongs to the UvrB family.</text>
</comment>
<evidence type="ECO:0000256" key="8">
    <source>
        <dbReference type="ARBA" id="ARBA00023204"/>
    </source>
</evidence>
<dbReference type="InterPro" id="IPR003711">
    <property type="entry name" value="CarD-like/TRCF_RID"/>
</dbReference>
<comment type="function">
    <text evidence="9">Couples transcription and DNA repair by recognizing RNA polymerase (RNAP) stalled at DNA lesions. Mediates ATP-dependent release of RNAP and its truncated transcript from the DNA, and recruitment of nucleotide excision repair machinery to the damaged site.</text>
</comment>
<keyword evidence="5 12" id="KW-0347">Helicase</keyword>
<dbReference type="Gene3D" id="3.40.50.11180">
    <property type="match status" value="1"/>
</dbReference>
<dbReference type="SUPFAM" id="SSF143517">
    <property type="entry name" value="TRCF domain-like"/>
    <property type="match status" value="1"/>
</dbReference>
<dbReference type="OrthoDB" id="9804325at2"/>
<dbReference type="SMART" id="SM00487">
    <property type="entry name" value="DEXDc"/>
    <property type="match status" value="1"/>
</dbReference>
<dbReference type="Proteomes" id="UP000191153">
    <property type="component" value="Unassembled WGS sequence"/>
</dbReference>
<dbReference type="PANTHER" id="PTHR47964:SF1">
    <property type="entry name" value="ATP-DEPENDENT DNA HELICASE HOMOLOG RECG, CHLOROPLASTIC"/>
    <property type="match status" value="1"/>
</dbReference>
<dbReference type="EC" id="3.6.4.-" evidence="9"/>
<feature type="domain" description="Helicase C-terminal" evidence="11">
    <location>
        <begin position="584"/>
        <end position="739"/>
    </location>
</feature>
<dbReference type="AlphaFoldDB" id="A0A1T4PJA9"/>
<dbReference type="Gene3D" id="3.90.1150.50">
    <property type="entry name" value="Transcription-repair-coupling factor, D7 domain"/>
    <property type="match status" value="1"/>
</dbReference>
<dbReference type="CDD" id="cd17991">
    <property type="entry name" value="DEXHc_TRCF"/>
    <property type="match status" value="1"/>
</dbReference>
<dbReference type="InterPro" id="IPR005118">
    <property type="entry name" value="TRCF_C"/>
</dbReference>
<evidence type="ECO:0000313" key="12">
    <source>
        <dbReference type="EMBL" id="SJZ91633.1"/>
    </source>
</evidence>
<sequence length="914" mass="107146">MYRDEVGNFLLEKKGKVVYIASSNRNLEIYYENVKNLGMENIVKVDDLLEEDDFYRINYKLLDTLDKKEFLILISVEGLLKKYSKEKSILELRLGKNLPMKEIEKILLESGYSKNYMVEKRMEFSIRGDIMDIFPPSGDNPVRLEFFGDEIDRMGYFSLDTQKTVEKSDSLHMYINKNNKNSMDFFQLLYSYKQKYKIFVENIELIKYKMETGILREREREGEIKELFSKVENEGKHLEVIKSETSRSPMKKDFSKEGVKYEKLSQILEGDYIIHEKYGVGIYLGIEKIDNGEYLKIKYADEDKLFVPIEGLNRIERYVCEPGITPSIYNLGTRGFKRRREKLEKEMLEFAKEIIEVQARRKTVMGYAFGKDTIWQEEFEEKFPYRETRDQRTAIHMVKRDMESPKVMDRIVCGDVGYGKTEVAIRATFKSVMDGKQVLIMAPTTVLAQQHYERFKKRFEDYPITMELLSRIKNDREQEEVLKGLKSGSIDVVIGTHRLLSEDVKFNDLGLIVLDEEQKFGVKAKEKLKKIRDRVDILTLTATPIPRTLNLALLGIRDISIIETAPEGRIPVETQFIERDKKVIREKILEEVGREGQIFYIYNVVKNMEEKVEELRGLLPKYISVDYIHGKMSAQRIKKVLDDFEDGEIDILVASTIIENGIDIENANSIFIEGIDKLGLSQVYQLRGRVGRGKVKGYCYIILDEEKSKGKKVKMREESLKELSENGGGGFQLSLEDMKIRGAGEILGEKQHGALEIFGYNLYMKLLQEEIKKVAGEVKVERELRVDLDEEAYIPDDYIEKDEKLIIYRRAMDMDEVKDIKNLELELRDRFGEVPEPVKNLFRYLRVKILGKEALTEIIEKRENKYFIKFYNESVKFEKLYSMIELGEIKYSKKENGIYLEKRDIEEFLYEYLK</sequence>
<dbReference type="GO" id="GO:0005737">
    <property type="term" value="C:cytoplasm"/>
    <property type="evidence" value="ECO:0007669"/>
    <property type="project" value="UniProtKB-SubCell"/>
</dbReference>
<keyword evidence="3 9" id="KW-0227">DNA damage</keyword>
<dbReference type="SUPFAM" id="SSF141259">
    <property type="entry name" value="CarD-like"/>
    <property type="match status" value="1"/>
</dbReference>
<gene>
    <name evidence="9" type="primary">mfd</name>
    <name evidence="12" type="ORF">SAMN02745174_01927</name>
</gene>
<dbReference type="Pfam" id="PF00270">
    <property type="entry name" value="DEAD"/>
    <property type="match status" value="1"/>
</dbReference>
<dbReference type="EMBL" id="FUWX01000015">
    <property type="protein sequence ID" value="SJZ91633.1"/>
    <property type="molecule type" value="Genomic_DNA"/>
</dbReference>
<dbReference type="SMART" id="SM00490">
    <property type="entry name" value="HELICc"/>
    <property type="match status" value="1"/>
</dbReference>
<dbReference type="Gene3D" id="3.40.50.300">
    <property type="entry name" value="P-loop containing nucleotide triphosphate hydrolases"/>
    <property type="match status" value="2"/>
</dbReference>
<dbReference type="Pfam" id="PF00271">
    <property type="entry name" value="Helicase_C"/>
    <property type="match status" value="1"/>
</dbReference>
<dbReference type="InterPro" id="IPR001650">
    <property type="entry name" value="Helicase_C-like"/>
</dbReference>
<dbReference type="SMART" id="SM01058">
    <property type="entry name" value="CarD_TRCF"/>
    <property type="match status" value="1"/>
</dbReference>
<name>A0A1T4PJA9_9FUSO</name>
<evidence type="ECO:0000256" key="9">
    <source>
        <dbReference type="HAMAP-Rule" id="MF_00969"/>
    </source>
</evidence>
<keyword evidence="7 9" id="KW-0238">DNA-binding</keyword>
<dbReference type="Gene3D" id="2.40.10.170">
    <property type="match status" value="1"/>
</dbReference>
<dbReference type="InterPro" id="IPR004576">
    <property type="entry name" value="Mfd"/>
</dbReference>
<dbReference type="RefSeq" id="WP_078694392.1">
    <property type="nucleotide sequence ID" value="NZ_FUWX01000015.1"/>
</dbReference>
<keyword evidence="4 9" id="KW-0378">Hydrolase</keyword>
<evidence type="ECO:0000256" key="6">
    <source>
        <dbReference type="ARBA" id="ARBA00022840"/>
    </source>
</evidence>
<dbReference type="GO" id="GO:0003678">
    <property type="term" value="F:DNA helicase activity"/>
    <property type="evidence" value="ECO:0007669"/>
    <property type="project" value="TreeGrafter"/>
</dbReference>
<dbReference type="Pfam" id="PF02559">
    <property type="entry name" value="CarD_TRCF_RID"/>
    <property type="match status" value="1"/>
</dbReference>
<dbReference type="InterPro" id="IPR041471">
    <property type="entry name" value="UvrB_inter"/>
</dbReference>
<dbReference type="Pfam" id="PF03461">
    <property type="entry name" value="TRCF"/>
    <property type="match status" value="1"/>
</dbReference>
<dbReference type="SMART" id="SM00982">
    <property type="entry name" value="TRCF"/>
    <property type="match status" value="1"/>
</dbReference>
<evidence type="ECO:0000256" key="2">
    <source>
        <dbReference type="ARBA" id="ARBA00022741"/>
    </source>
</evidence>
<dbReference type="InterPro" id="IPR027417">
    <property type="entry name" value="P-loop_NTPase"/>
</dbReference>
<dbReference type="PANTHER" id="PTHR47964">
    <property type="entry name" value="ATP-DEPENDENT DNA HELICASE HOMOLOG RECG, CHLOROPLASTIC"/>
    <property type="match status" value="1"/>
</dbReference>
<evidence type="ECO:0000256" key="7">
    <source>
        <dbReference type="ARBA" id="ARBA00023125"/>
    </source>
</evidence>
<proteinExistence type="inferred from homology"/>
<keyword evidence="1 9" id="KW-0963">Cytoplasm</keyword>
<dbReference type="InterPro" id="IPR014001">
    <property type="entry name" value="Helicase_ATP-bd"/>
</dbReference>
<organism evidence="12 13">
    <name type="scientific">Cetobacterium ceti</name>
    <dbReference type="NCBI Taxonomy" id="180163"/>
    <lineage>
        <taxon>Bacteria</taxon>
        <taxon>Fusobacteriati</taxon>
        <taxon>Fusobacteriota</taxon>
        <taxon>Fusobacteriia</taxon>
        <taxon>Fusobacteriales</taxon>
        <taxon>Fusobacteriaceae</taxon>
        <taxon>Cetobacterium</taxon>
    </lineage>
</organism>
<dbReference type="Gene3D" id="3.30.2060.10">
    <property type="entry name" value="Penicillin-binding protein 1b domain"/>
    <property type="match status" value="1"/>
</dbReference>
<evidence type="ECO:0000256" key="5">
    <source>
        <dbReference type="ARBA" id="ARBA00022806"/>
    </source>
</evidence>
<comment type="similarity">
    <text evidence="9">In the C-terminal section; belongs to the helicase family. RecG subfamily.</text>
</comment>
<keyword evidence="6 9" id="KW-0067">ATP-binding</keyword>
<evidence type="ECO:0000256" key="1">
    <source>
        <dbReference type="ARBA" id="ARBA00022490"/>
    </source>
</evidence>
<dbReference type="InterPro" id="IPR047112">
    <property type="entry name" value="RecG/Mfd"/>
</dbReference>
<protein>
    <recommendedName>
        <fullName evidence="9">Transcription-repair-coupling factor</fullName>
        <shortName evidence="9">TRCF</shortName>
        <ecNumber evidence="9">3.6.4.-</ecNumber>
    </recommendedName>
</protein>
<dbReference type="InterPro" id="IPR037235">
    <property type="entry name" value="TRCF-like_C_D7"/>
</dbReference>
<dbReference type="STRING" id="180163.SAMN02745174_01927"/>
<evidence type="ECO:0000259" key="10">
    <source>
        <dbReference type="PROSITE" id="PS51192"/>
    </source>
</evidence>
<evidence type="ECO:0000259" key="11">
    <source>
        <dbReference type="PROSITE" id="PS51194"/>
    </source>
</evidence>
<dbReference type="InterPro" id="IPR036101">
    <property type="entry name" value="CarD-like/TRCF_RID_sf"/>
</dbReference>
<evidence type="ECO:0000256" key="4">
    <source>
        <dbReference type="ARBA" id="ARBA00022801"/>
    </source>
</evidence>
<dbReference type="GO" id="GO:0006355">
    <property type="term" value="P:regulation of DNA-templated transcription"/>
    <property type="evidence" value="ECO:0007669"/>
    <property type="project" value="UniProtKB-UniRule"/>
</dbReference>
<accession>A0A1T4PJA9</accession>
<dbReference type="InterPro" id="IPR011545">
    <property type="entry name" value="DEAD/DEAH_box_helicase_dom"/>
</dbReference>
<evidence type="ECO:0000313" key="13">
    <source>
        <dbReference type="Proteomes" id="UP000191153"/>
    </source>
</evidence>
<feature type="domain" description="Helicase ATP-binding" evidence="10">
    <location>
        <begin position="401"/>
        <end position="562"/>
    </location>
</feature>
<dbReference type="GO" id="GO:0003684">
    <property type="term" value="F:damaged DNA binding"/>
    <property type="evidence" value="ECO:0007669"/>
    <property type="project" value="InterPro"/>
</dbReference>
<dbReference type="SUPFAM" id="SSF52540">
    <property type="entry name" value="P-loop containing nucleoside triphosphate hydrolases"/>
    <property type="match status" value="3"/>
</dbReference>
<evidence type="ECO:0000256" key="3">
    <source>
        <dbReference type="ARBA" id="ARBA00022763"/>
    </source>
</evidence>
<dbReference type="PROSITE" id="PS51194">
    <property type="entry name" value="HELICASE_CTER"/>
    <property type="match status" value="1"/>
</dbReference>
<dbReference type="GO" id="GO:0005524">
    <property type="term" value="F:ATP binding"/>
    <property type="evidence" value="ECO:0007669"/>
    <property type="project" value="UniProtKB-UniRule"/>
</dbReference>
<keyword evidence="13" id="KW-1185">Reference proteome</keyword>
<reference evidence="12 13" key="1">
    <citation type="submission" date="2017-02" db="EMBL/GenBank/DDBJ databases">
        <authorList>
            <person name="Peterson S.W."/>
        </authorList>
    </citation>
    <scope>NUCLEOTIDE SEQUENCE [LARGE SCALE GENOMIC DNA]</scope>
    <source>
        <strain evidence="12 13">ATCC 700028</strain>
    </source>
</reference>
<keyword evidence="8 9" id="KW-0234">DNA repair</keyword>
<dbReference type="PROSITE" id="PS51192">
    <property type="entry name" value="HELICASE_ATP_BIND_1"/>
    <property type="match status" value="1"/>
</dbReference>
<dbReference type="GO" id="GO:0016787">
    <property type="term" value="F:hydrolase activity"/>
    <property type="evidence" value="ECO:0007669"/>
    <property type="project" value="UniProtKB-KW"/>
</dbReference>
<keyword evidence="2 9" id="KW-0547">Nucleotide-binding</keyword>
<dbReference type="Pfam" id="PF17757">
    <property type="entry name" value="UvrB_inter"/>
    <property type="match status" value="1"/>
</dbReference>
<dbReference type="GO" id="GO:0000716">
    <property type="term" value="P:transcription-coupled nucleotide-excision repair, DNA damage recognition"/>
    <property type="evidence" value="ECO:0007669"/>
    <property type="project" value="UniProtKB-UniRule"/>
</dbReference>
<dbReference type="HAMAP" id="MF_00969">
    <property type="entry name" value="TRCF"/>
    <property type="match status" value="1"/>
</dbReference>